<dbReference type="AlphaFoldDB" id="A0A3N6P513"/>
<evidence type="ECO:0000259" key="1">
    <source>
        <dbReference type="PROSITE" id="PS51340"/>
    </source>
</evidence>
<dbReference type="PANTHER" id="PTHR36930:SF1">
    <property type="entry name" value="MOSC DOMAIN-CONTAINING PROTEIN"/>
    <property type="match status" value="1"/>
</dbReference>
<keyword evidence="3" id="KW-1185">Reference proteome</keyword>
<dbReference type="InterPro" id="IPR005303">
    <property type="entry name" value="MOCOS_middle"/>
</dbReference>
<dbReference type="GO" id="GO:0030151">
    <property type="term" value="F:molybdenum ion binding"/>
    <property type="evidence" value="ECO:0007669"/>
    <property type="project" value="InterPro"/>
</dbReference>
<accession>A0A3N6P513</accession>
<dbReference type="GO" id="GO:0030170">
    <property type="term" value="F:pyridoxal phosphate binding"/>
    <property type="evidence" value="ECO:0007669"/>
    <property type="project" value="InterPro"/>
</dbReference>
<comment type="caution">
    <text evidence="2">The sequence shown here is derived from an EMBL/GenBank/DDBJ whole genome shotgun (WGS) entry which is preliminary data.</text>
</comment>
<organism evidence="2 3">
    <name type="scientific">Okeania hirsuta</name>
    <dbReference type="NCBI Taxonomy" id="1458930"/>
    <lineage>
        <taxon>Bacteria</taxon>
        <taxon>Bacillati</taxon>
        <taxon>Cyanobacteriota</taxon>
        <taxon>Cyanophyceae</taxon>
        <taxon>Oscillatoriophycideae</taxon>
        <taxon>Oscillatoriales</taxon>
        <taxon>Microcoleaceae</taxon>
        <taxon>Okeania</taxon>
    </lineage>
</organism>
<sequence length="267" mass="29418">MKLATVKQLFIHPVKGLTPKNCQDFFLTSGYGIKGDRAFALMFLDSDNSTIPEVIPWMSKKHFAVQNDWPGLAALNCEFDPETGFLTVRHQGVELLKANTSLSEERDRISAFFTDYLTTLTPNKGARHPQKAPVQLVGNGNTTRYPDREIVHISIISQATMDDLGEKAGNILDIRRFRPNVVVDGIDAWSEFDLVGKQLRLGNAQITVTAKIGRCMNIEVDPETGDRDIPLLSVLKEKFGHAHTGVLATVDSDGSVAVGDLLQVLSD</sequence>
<dbReference type="InterPro" id="IPR005302">
    <property type="entry name" value="MoCF_Sase_C"/>
</dbReference>
<dbReference type="InterPro" id="IPR011037">
    <property type="entry name" value="Pyrv_Knase-like_insert_dom_sf"/>
</dbReference>
<protein>
    <submittedName>
        <fullName evidence="2">MOSC domain-containing protein</fullName>
    </submittedName>
</protein>
<gene>
    <name evidence="2" type="ORF">D5R40_21870</name>
</gene>
<evidence type="ECO:0000313" key="2">
    <source>
        <dbReference type="EMBL" id="RQH32888.1"/>
    </source>
</evidence>
<dbReference type="RefSeq" id="WP_124155174.1">
    <property type="nucleotide sequence ID" value="NZ_CAWOLW010000055.1"/>
</dbReference>
<dbReference type="Proteomes" id="UP000269154">
    <property type="component" value="Unassembled WGS sequence"/>
</dbReference>
<feature type="domain" description="MOSC" evidence="1">
    <location>
        <begin position="121"/>
        <end position="265"/>
    </location>
</feature>
<reference evidence="2 3" key="1">
    <citation type="journal article" date="2018" name="ACS Chem. Biol.">
        <title>Ketoreductase domain dysfunction expands chemodiversity: malyngamide biosynthesis in the cyanobacterium Okeania hirsuta.</title>
        <authorList>
            <person name="Moss N.A."/>
            <person name="Leao T."/>
            <person name="Rankin M."/>
            <person name="McCullough T.M."/>
            <person name="Qu P."/>
            <person name="Korobeynikov A."/>
            <person name="Smith J.L."/>
            <person name="Gerwick L."/>
            <person name="Gerwick W.H."/>
        </authorList>
    </citation>
    <scope>NUCLEOTIDE SEQUENCE [LARGE SCALE GENOMIC DNA]</scope>
    <source>
        <strain evidence="2 3">PAB10Feb10-1</strain>
    </source>
</reference>
<dbReference type="PROSITE" id="PS51340">
    <property type="entry name" value="MOSC"/>
    <property type="match status" value="1"/>
</dbReference>
<proteinExistence type="predicted"/>
<name>A0A3N6P513_9CYAN</name>
<dbReference type="OrthoDB" id="581532at2"/>
<dbReference type="PANTHER" id="PTHR36930">
    <property type="entry name" value="METAL-SULFUR CLUSTER BIOSYNTHESIS PROTEINS YUAD-RELATED"/>
    <property type="match status" value="1"/>
</dbReference>
<dbReference type="InterPro" id="IPR052716">
    <property type="entry name" value="MOSC_domain"/>
</dbReference>
<dbReference type="GO" id="GO:0003824">
    <property type="term" value="F:catalytic activity"/>
    <property type="evidence" value="ECO:0007669"/>
    <property type="project" value="InterPro"/>
</dbReference>
<dbReference type="EMBL" id="RCBY01000148">
    <property type="protein sequence ID" value="RQH32888.1"/>
    <property type="molecule type" value="Genomic_DNA"/>
</dbReference>
<dbReference type="SUPFAM" id="SSF50800">
    <property type="entry name" value="PK beta-barrel domain-like"/>
    <property type="match status" value="1"/>
</dbReference>
<evidence type="ECO:0000313" key="3">
    <source>
        <dbReference type="Proteomes" id="UP000269154"/>
    </source>
</evidence>
<dbReference type="Gene3D" id="2.40.33.20">
    <property type="entry name" value="PK beta-barrel domain-like"/>
    <property type="match status" value="1"/>
</dbReference>
<dbReference type="Pfam" id="PF03476">
    <property type="entry name" value="MOSC_N"/>
    <property type="match status" value="1"/>
</dbReference>
<dbReference type="Pfam" id="PF03473">
    <property type="entry name" value="MOSC"/>
    <property type="match status" value="1"/>
</dbReference>